<evidence type="ECO:0000313" key="1">
    <source>
        <dbReference type="EMBL" id="KAI3742442.1"/>
    </source>
</evidence>
<reference evidence="2" key="1">
    <citation type="journal article" date="2022" name="Mol. Ecol. Resour.">
        <title>The genomes of chicory, endive, great burdock and yacon provide insights into Asteraceae palaeo-polyploidization history and plant inulin production.</title>
        <authorList>
            <person name="Fan W."/>
            <person name="Wang S."/>
            <person name="Wang H."/>
            <person name="Wang A."/>
            <person name="Jiang F."/>
            <person name="Liu H."/>
            <person name="Zhao H."/>
            <person name="Xu D."/>
            <person name="Zhang Y."/>
        </authorList>
    </citation>
    <scope>NUCLEOTIDE SEQUENCE [LARGE SCALE GENOMIC DNA]</scope>
    <source>
        <strain evidence="2">cv. Yunnan</strain>
    </source>
</reference>
<keyword evidence="2" id="KW-1185">Reference proteome</keyword>
<comment type="caution">
    <text evidence="1">The sequence shown here is derived from an EMBL/GenBank/DDBJ whole genome shotgun (WGS) entry which is preliminary data.</text>
</comment>
<organism evidence="1 2">
    <name type="scientific">Smallanthus sonchifolius</name>
    <dbReference type="NCBI Taxonomy" id="185202"/>
    <lineage>
        <taxon>Eukaryota</taxon>
        <taxon>Viridiplantae</taxon>
        <taxon>Streptophyta</taxon>
        <taxon>Embryophyta</taxon>
        <taxon>Tracheophyta</taxon>
        <taxon>Spermatophyta</taxon>
        <taxon>Magnoliopsida</taxon>
        <taxon>eudicotyledons</taxon>
        <taxon>Gunneridae</taxon>
        <taxon>Pentapetalae</taxon>
        <taxon>asterids</taxon>
        <taxon>campanulids</taxon>
        <taxon>Asterales</taxon>
        <taxon>Asteraceae</taxon>
        <taxon>Asteroideae</taxon>
        <taxon>Heliantheae alliance</taxon>
        <taxon>Millerieae</taxon>
        <taxon>Smallanthus</taxon>
    </lineage>
</organism>
<dbReference type="Proteomes" id="UP001056120">
    <property type="component" value="Linkage Group LG20"/>
</dbReference>
<evidence type="ECO:0000313" key="2">
    <source>
        <dbReference type="Proteomes" id="UP001056120"/>
    </source>
</evidence>
<gene>
    <name evidence="1" type="ORF">L1987_60124</name>
</gene>
<reference evidence="1 2" key="2">
    <citation type="journal article" date="2022" name="Mol. Ecol. Resour.">
        <title>The genomes of chicory, endive, great burdock and yacon provide insights into Asteraceae paleo-polyploidization history and plant inulin production.</title>
        <authorList>
            <person name="Fan W."/>
            <person name="Wang S."/>
            <person name="Wang H."/>
            <person name="Wang A."/>
            <person name="Jiang F."/>
            <person name="Liu H."/>
            <person name="Zhao H."/>
            <person name="Xu D."/>
            <person name="Zhang Y."/>
        </authorList>
    </citation>
    <scope>NUCLEOTIDE SEQUENCE [LARGE SCALE GENOMIC DNA]</scope>
    <source>
        <strain evidence="2">cv. Yunnan</strain>
        <tissue evidence="1">Leaves</tissue>
    </source>
</reference>
<protein>
    <submittedName>
        <fullName evidence="1">Uncharacterized protein</fullName>
    </submittedName>
</protein>
<proteinExistence type="predicted"/>
<accession>A0ACB9D7A3</accession>
<dbReference type="EMBL" id="CM042037">
    <property type="protein sequence ID" value="KAI3742442.1"/>
    <property type="molecule type" value="Genomic_DNA"/>
</dbReference>
<name>A0ACB9D7A3_9ASTR</name>
<sequence>MLSPDRLYRLWTPGVYTATLKGLILKSCKSDLVFPQSQVYRVVSCCIFLHIRGGDRYVLWMTSILILWLIRHPIRDL</sequence>